<comment type="subunit">
    <text evidence="8">Part of the 50S ribosomal subunit.</text>
</comment>
<evidence type="ECO:0000313" key="11">
    <source>
        <dbReference type="EMBL" id="OHA13927.1"/>
    </source>
</evidence>
<dbReference type="Pfam" id="PF00467">
    <property type="entry name" value="KOW"/>
    <property type="match status" value="1"/>
</dbReference>
<evidence type="ECO:0000256" key="9">
    <source>
        <dbReference type="RuleBase" id="RU003477"/>
    </source>
</evidence>
<dbReference type="GO" id="GO:1990904">
    <property type="term" value="C:ribonucleoprotein complex"/>
    <property type="evidence" value="ECO:0007669"/>
    <property type="project" value="UniProtKB-KW"/>
</dbReference>
<dbReference type="InterPro" id="IPR008991">
    <property type="entry name" value="Translation_prot_SH3-like_sf"/>
</dbReference>
<evidence type="ECO:0000256" key="2">
    <source>
        <dbReference type="ARBA" id="ARBA00022730"/>
    </source>
</evidence>
<dbReference type="InterPro" id="IPR005824">
    <property type="entry name" value="KOW"/>
</dbReference>
<comment type="function">
    <text evidence="8">One of two assembly initiator proteins, it binds directly to the 5'-end of the 23S rRNA, where it nucleates assembly of the 50S subunit.</text>
</comment>
<dbReference type="InterPro" id="IPR005825">
    <property type="entry name" value="Ribosomal_uL24_CS"/>
</dbReference>
<comment type="function">
    <text evidence="7 8">One of the proteins that surrounds the polypeptide exit tunnel on the outside of the subunit.</text>
</comment>
<evidence type="ECO:0000256" key="6">
    <source>
        <dbReference type="ARBA" id="ARBA00035206"/>
    </source>
</evidence>
<evidence type="ECO:0000313" key="12">
    <source>
        <dbReference type="Proteomes" id="UP000177171"/>
    </source>
</evidence>
<feature type="domain" description="KOW" evidence="10">
    <location>
        <begin position="2"/>
        <end position="29"/>
    </location>
</feature>
<name>A0A1G2LQQ0_9BACT</name>
<keyword evidence="3 8" id="KW-0694">RNA-binding</keyword>
<evidence type="ECO:0000256" key="4">
    <source>
        <dbReference type="ARBA" id="ARBA00022980"/>
    </source>
</evidence>
<evidence type="ECO:0000256" key="8">
    <source>
        <dbReference type="HAMAP-Rule" id="MF_01326"/>
    </source>
</evidence>
<dbReference type="HAMAP" id="MF_01326_B">
    <property type="entry name" value="Ribosomal_uL24_B"/>
    <property type="match status" value="1"/>
</dbReference>
<keyword evidence="4 8" id="KW-0689">Ribosomal protein</keyword>
<comment type="similarity">
    <text evidence="1 8 9">Belongs to the universal ribosomal protein uL24 family.</text>
</comment>
<proteinExistence type="inferred from homology"/>
<dbReference type="InterPro" id="IPR041988">
    <property type="entry name" value="Ribosomal_uL24_KOW"/>
</dbReference>
<evidence type="ECO:0000256" key="5">
    <source>
        <dbReference type="ARBA" id="ARBA00023274"/>
    </source>
</evidence>
<evidence type="ECO:0000256" key="1">
    <source>
        <dbReference type="ARBA" id="ARBA00010618"/>
    </source>
</evidence>
<protein>
    <recommendedName>
        <fullName evidence="6 8">Large ribosomal subunit protein uL24</fullName>
    </recommendedName>
</protein>
<accession>A0A1G2LQQ0</accession>
<dbReference type="PROSITE" id="PS01108">
    <property type="entry name" value="RIBOSOMAL_L24"/>
    <property type="match status" value="1"/>
</dbReference>
<dbReference type="EMBL" id="MHQY01000015">
    <property type="protein sequence ID" value="OHA13927.1"/>
    <property type="molecule type" value="Genomic_DNA"/>
</dbReference>
<dbReference type="InterPro" id="IPR014722">
    <property type="entry name" value="Rib_uL2_dom2"/>
</dbReference>
<keyword evidence="2 8" id="KW-0699">rRNA-binding</keyword>
<keyword evidence="5 8" id="KW-0687">Ribonucleoprotein</keyword>
<dbReference type="AlphaFoldDB" id="A0A1G2LQQ0"/>
<dbReference type="SUPFAM" id="SSF50104">
    <property type="entry name" value="Translation proteins SH3-like domain"/>
    <property type="match status" value="1"/>
</dbReference>
<dbReference type="FunFam" id="2.30.30.30:FF:000004">
    <property type="entry name" value="50S ribosomal protein L24"/>
    <property type="match status" value="1"/>
</dbReference>
<dbReference type="CDD" id="cd06089">
    <property type="entry name" value="KOW_RPL26"/>
    <property type="match status" value="1"/>
</dbReference>
<dbReference type="GO" id="GO:0003735">
    <property type="term" value="F:structural constituent of ribosome"/>
    <property type="evidence" value="ECO:0007669"/>
    <property type="project" value="InterPro"/>
</dbReference>
<evidence type="ECO:0000256" key="3">
    <source>
        <dbReference type="ARBA" id="ARBA00022884"/>
    </source>
</evidence>
<comment type="caution">
    <text evidence="11">The sequence shown here is derived from an EMBL/GenBank/DDBJ whole genome shotgun (WGS) entry which is preliminary data.</text>
</comment>
<dbReference type="Proteomes" id="UP000177171">
    <property type="component" value="Unassembled WGS sequence"/>
</dbReference>
<reference evidence="11 12" key="1">
    <citation type="journal article" date="2016" name="Nat. Commun.">
        <title>Thousands of microbial genomes shed light on interconnected biogeochemical processes in an aquifer system.</title>
        <authorList>
            <person name="Anantharaman K."/>
            <person name="Brown C.T."/>
            <person name="Hug L.A."/>
            <person name="Sharon I."/>
            <person name="Castelle C.J."/>
            <person name="Probst A.J."/>
            <person name="Thomas B.C."/>
            <person name="Singh A."/>
            <person name="Wilkins M.J."/>
            <person name="Karaoz U."/>
            <person name="Brodie E.L."/>
            <person name="Williams K.H."/>
            <person name="Hubbard S.S."/>
            <person name="Banfield J.F."/>
        </authorList>
    </citation>
    <scope>NUCLEOTIDE SEQUENCE [LARGE SCALE GENOMIC DNA]</scope>
</reference>
<gene>
    <name evidence="8" type="primary">rplX</name>
    <name evidence="11" type="ORF">A3G49_01660</name>
</gene>
<evidence type="ECO:0000256" key="7">
    <source>
        <dbReference type="ARBA" id="ARBA00058688"/>
    </source>
</evidence>
<dbReference type="SMART" id="SM00739">
    <property type="entry name" value="KOW"/>
    <property type="match status" value="1"/>
</dbReference>
<dbReference type="GO" id="GO:0006412">
    <property type="term" value="P:translation"/>
    <property type="evidence" value="ECO:0007669"/>
    <property type="project" value="UniProtKB-UniRule"/>
</dbReference>
<evidence type="ECO:0000259" key="10">
    <source>
        <dbReference type="SMART" id="SM00739"/>
    </source>
</evidence>
<dbReference type="GO" id="GO:0005840">
    <property type="term" value="C:ribosome"/>
    <property type="evidence" value="ECO:0007669"/>
    <property type="project" value="UniProtKB-KW"/>
</dbReference>
<organism evidence="11 12">
    <name type="scientific">Candidatus Sungbacteria bacterium RIFCSPLOWO2_12_FULL_41_11</name>
    <dbReference type="NCBI Taxonomy" id="1802286"/>
    <lineage>
        <taxon>Bacteria</taxon>
        <taxon>Candidatus Sungiibacteriota</taxon>
    </lineage>
</organism>
<dbReference type="InterPro" id="IPR003256">
    <property type="entry name" value="Ribosomal_uL24"/>
</dbReference>
<dbReference type="NCBIfam" id="TIGR01079">
    <property type="entry name" value="rplX_bact"/>
    <property type="match status" value="1"/>
</dbReference>
<sequence length="102" mass="11440">MKVKKGDNVKVISGKDRGKTAKVIKVFPKEDRILVEGVNMRKKHRKPRQQGKKGEIINLPAPMHVSNVMLVCPKCNQPTRVGYEKKDSGQKSRVCKKCGGEI</sequence>
<dbReference type="PANTHER" id="PTHR12903">
    <property type="entry name" value="MITOCHONDRIAL RIBOSOMAL PROTEIN L24"/>
    <property type="match status" value="1"/>
</dbReference>
<dbReference type="Gene3D" id="2.30.30.30">
    <property type="match status" value="1"/>
</dbReference>
<dbReference type="InterPro" id="IPR057264">
    <property type="entry name" value="Ribosomal_uL24_C"/>
</dbReference>
<dbReference type="GO" id="GO:0019843">
    <property type="term" value="F:rRNA binding"/>
    <property type="evidence" value="ECO:0007669"/>
    <property type="project" value="UniProtKB-UniRule"/>
</dbReference>
<dbReference type="Pfam" id="PF17136">
    <property type="entry name" value="ribosomal_L24"/>
    <property type="match status" value="1"/>
</dbReference>